<dbReference type="Proteomes" id="UP000219072">
    <property type="component" value="Unassembled WGS sequence"/>
</dbReference>
<dbReference type="InterPro" id="IPR008914">
    <property type="entry name" value="PEBP"/>
</dbReference>
<evidence type="ECO:0000313" key="3">
    <source>
        <dbReference type="EMBL" id="SOD62459.1"/>
    </source>
</evidence>
<evidence type="ECO:0000256" key="1">
    <source>
        <dbReference type="ARBA" id="ARBA00007120"/>
    </source>
</evidence>
<dbReference type="InterPro" id="IPR036610">
    <property type="entry name" value="PEBP-like_sf"/>
</dbReference>
<evidence type="ECO:0000256" key="2">
    <source>
        <dbReference type="SAM" id="MobiDB-lite"/>
    </source>
</evidence>
<dbReference type="Gene3D" id="3.90.280.10">
    <property type="entry name" value="PEBP-like"/>
    <property type="match status" value="1"/>
</dbReference>
<dbReference type="Pfam" id="PF01161">
    <property type="entry name" value="PBP"/>
    <property type="match status" value="1"/>
</dbReference>
<reference evidence="3 4" key="1">
    <citation type="submission" date="2017-09" db="EMBL/GenBank/DDBJ databases">
        <authorList>
            <person name="Ehlers B."/>
            <person name="Leendertz F.H."/>
        </authorList>
    </citation>
    <scope>NUCLEOTIDE SEQUENCE [LARGE SCALE GENOMIC DNA]</scope>
    <source>
        <strain evidence="3 4">CGMCC 4.7095</strain>
    </source>
</reference>
<dbReference type="NCBIfam" id="TIGR00481">
    <property type="entry name" value="YbhB/YbcL family Raf kinase inhibitor-like protein"/>
    <property type="match status" value="1"/>
</dbReference>
<protein>
    <recommendedName>
        <fullName evidence="5">Phospholipid-binding protein, PBP family</fullName>
    </recommendedName>
</protein>
<feature type="region of interest" description="Disordered" evidence="2">
    <location>
        <begin position="80"/>
        <end position="112"/>
    </location>
</feature>
<keyword evidence="4" id="KW-1185">Reference proteome</keyword>
<dbReference type="AlphaFoldDB" id="A0A286DUV9"/>
<name>A0A286DUV9_9ACTN</name>
<dbReference type="SUPFAM" id="SSF49777">
    <property type="entry name" value="PEBP-like"/>
    <property type="match status" value="1"/>
</dbReference>
<gene>
    <name evidence="3" type="ORF">SAMN06297387_10633</name>
</gene>
<accession>A0A286DUV9</accession>
<dbReference type="CDD" id="cd00865">
    <property type="entry name" value="PEBP_bact_arch"/>
    <property type="match status" value="1"/>
</dbReference>
<sequence length="161" mass="17338">MPRREPGTPDGMAGIELHSTAFNDRTPIPGRYTLDGENVSPPLIWSAPPKGTTELVLLCEDPDAPSGTFVHWLVTGIDPDSSGVAEGDVPDGGTAHRNDFGDHGWDGPQPPVGDRPHRYRFRLYAVPEPVPLPEAATAEQVHRTMSQHGLASGLLTGLHQR</sequence>
<evidence type="ECO:0008006" key="5">
    <source>
        <dbReference type="Google" id="ProtNLM"/>
    </source>
</evidence>
<dbReference type="EMBL" id="OCNE01000006">
    <property type="protein sequence ID" value="SOD62459.1"/>
    <property type="molecule type" value="Genomic_DNA"/>
</dbReference>
<evidence type="ECO:0000313" key="4">
    <source>
        <dbReference type="Proteomes" id="UP000219072"/>
    </source>
</evidence>
<feature type="compositionally biased region" description="Basic and acidic residues" evidence="2">
    <location>
        <begin position="94"/>
        <end position="105"/>
    </location>
</feature>
<proteinExistence type="inferred from homology"/>
<dbReference type="PANTHER" id="PTHR30289">
    <property type="entry name" value="UNCHARACTERIZED PROTEIN YBCL-RELATED"/>
    <property type="match status" value="1"/>
</dbReference>
<dbReference type="PANTHER" id="PTHR30289:SF1">
    <property type="entry name" value="PEBP (PHOSPHATIDYLETHANOLAMINE-BINDING PROTEIN) FAMILY PROTEIN"/>
    <property type="match status" value="1"/>
</dbReference>
<organism evidence="3 4">
    <name type="scientific">Streptomyces zhaozhouensis</name>
    <dbReference type="NCBI Taxonomy" id="1300267"/>
    <lineage>
        <taxon>Bacteria</taxon>
        <taxon>Bacillati</taxon>
        <taxon>Actinomycetota</taxon>
        <taxon>Actinomycetes</taxon>
        <taxon>Kitasatosporales</taxon>
        <taxon>Streptomycetaceae</taxon>
        <taxon>Streptomyces</taxon>
    </lineage>
</organism>
<dbReference type="InterPro" id="IPR005247">
    <property type="entry name" value="YbhB_YbcL/LppC-like"/>
</dbReference>
<comment type="similarity">
    <text evidence="1">Belongs to the UPF0098 family.</text>
</comment>